<protein>
    <submittedName>
        <fullName evidence="2">Uncharacterized protein</fullName>
    </submittedName>
</protein>
<dbReference type="Pfam" id="PF19221">
    <property type="entry name" value="MELT"/>
    <property type="match status" value="1"/>
</dbReference>
<evidence type="ECO:0000313" key="2">
    <source>
        <dbReference type="EMBL" id="KAG7461254.1"/>
    </source>
</evidence>
<comment type="caution">
    <text evidence="2">The sequence shown here is derived from an EMBL/GenBank/DDBJ whole genome shotgun (WGS) entry which is preliminary data.</text>
</comment>
<sequence>MEVPEPTKTESDQFRPSKRRISSILKAPRTPLKSIGSDNEDAQEETTKPIEKKRNSRRVSFATTNDIHVFIKDFKNGCAAENLLQDLSATGEEVLDEKVVCATRDGGQQIIGMETLLNAPLHVSQQQNKENVFNYDEQNDFCDKTMVFSGDDMDMTHSHTIIIDNAVDGINGVVAGYGNLDFTPSERRDKTADVCFWQHCRKPQIANLGDSIHRGFVARSKGRCQRFLRQAPCTQIRG</sequence>
<feature type="compositionally biased region" description="Basic and acidic residues" evidence="1">
    <location>
        <begin position="1"/>
        <end position="15"/>
    </location>
</feature>
<dbReference type="GO" id="GO:0005634">
    <property type="term" value="C:nucleus"/>
    <property type="evidence" value="ECO:0007669"/>
    <property type="project" value="TreeGrafter"/>
</dbReference>
<keyword evidence="3" id="KW-1185">Reference proteome</keyword>
<accession>A0A9D3PKV5</accession>
<dbReference type="GO" id="GO:0034501">
    <property type="term" value="P:protein localization to kinetochore"/>
    <property type="evidence" value="ECO:0007669"/>
    <property type="project" value="InterPro"/>
</dbReference>
<feature type="region of interest" description="Disordered" evidence="1">
    <location>
        <begin position="1"/>
        <end position="57"/>
    </location>
</feature>
<proteinExistence type="predicted"/>
<dbReference type="GO" id="GO:0051301">
    <property type="term" value="P:cell division"/>
    <property type="evidence" value="ECO:0007669"/>
    <property type="project" value="InterPro"/>
</dbReference>
<dbReference type="InterPro" id="IPR043651">
    <property type="entry name" value="KNL1_MELT_rpt"/>
</dbReference>
<evidence type="ECO:0000256" key="1">
    <source>
        <dbReference type="SAM" id="MobiDB-lite"/>
    </source>
</evidence>
<organism evidence="2 3">
    <name type="scientific">Megalops atlanticus</name>
    <name type="common">Tarpon</name>
    <name type="synonym">Clupea gigantea</name>
    <dbReference type="NCBI Taxonomy" id="7932"/>
    <lineage>
        <taxon>Eukaryota</taxon>
        <taxon>Metazoa</taxon>
        <taxon>Chordata</taxon>
        <taxon>Craniata</taxon>
        <taxon>Vertebrata</taxon>
        <taxon>Euteleostomi</taxon>
        <taxon>Actinopterygii</taxon>
        <taxon>Neopterygii</taxon>
        <taxon>Teleostei</taxon>
        <taxon>Elopiformes</taxon>
        <taxon>Megalopidae</taxon>
        <taxon>Megalops</taxon>
    </lineage>
</organism>
<dbReference type="EMBL" id="JAFDVH010000018">
    <property type="protein sequence ID" value="KAG7461254.1"/>
    <property type="molecule type" value="Genomic_DNA"/>
</dbReference>
<dbReference type="PANTHER" id="PTHR16520:SF3">
    <property type="entry name" value="KINETOCHORE SCAFFOLD 1"/>
    <property type="match status" value="1"/>
</dbReference>
<evidence type="ECO:0000313" key="3">
    <source>
        <dbReference type="Proteomes" id="UP001046870"/>
    </source>
</evidence>
<reference evidence="2" key="1">
    <citation type="submission" date="2021-01" db="EMBL/GenBank/DDBJ databases">
        <authorList>
            <person name="Zahm M."/>
            <person name="Roques C."/>
            <person name="Cabau C."/>
            <person name="Klopp C."/>
            <person name="Donnadieu C."/>
            <person name="Jouanno E."/>
            <person name="Lampietro C."/>
            <person name="Louis A."/>
            <person name="Herpin A."/>
            <person name="Echchiki A."/>
            <person name="Berthelot C."/>
            <person name="Parey E."/>
            <person name="Roest-Crollius H."/>
            <person name="Braasch I."/>
            <person name="Postlethwait J."/>
            <person name="Bobe J."/>
            <person name="Montfort J."/>
            <person name="Bouchez O."/>
            <person name="Begum T."/>
            <person name="Mejri S."/>
            <person name="Adams A."/>
            <person name="Chen W.-J."/>
            <person name="Guiguen Y."/>
        </authorList>
    </citation>
    <scope>NUCLEOTIDE SEQUENCE</scope>
    <source>
        <strain evidence="2">YG-15Mar2019-1</strain>
        <tissue evidence="2">Brain</tissue>
    </source>
</reference>
<dbReference type="InterPro" id="IPR037388">
    <property type="entry name" value="Blinkin"/>
</dbReference>
<dbReference type="OrthoDB" id="6132334at2759"/>
<dbReference type="PANTHER" id="PTHR16520">
    <property type="entry name" value="KINETOCHORE SCAFFOLD 1"/>
    <property type="match status" value="1"/>
</dbReference>
<name>A0A9D3PKV5_MEGAT</name>
<dbReference type="CDD" id="cd21853">
    <property type="entry name" value="KNL1_NTD"/>
    <property type="match status" value="1"/>
</dbReference>
<dbReference type="GO" id="GO:0008608">
    <property type="term" value="P:attachment of spindle microtubules to kinetochore"/>
    <property type="evidence" value="ECO:0007669"/>
    <property type="project" value="InterPro"/>
</dbReference>
<dbReference type="AlphaFoldDB" id="A0A9D3PKV5"/>
<dbReference type="Proteomes" id="UP001046870">
    <property type="component" value="Chromosome 18"/>
</dbReference>
<gene>
    <name evidence="2" type="ORF">MATL_G00208110</name>
</gene>